<reference evidence="1 2" key="1">
    <citation type="submission" date="2017-11" db="EMBL/GenBank/DDBJ databases">
        <title>Effect of PGPRs.</title>
        <authorList>
            <person name="Oliva R."/>
            <person name="Nong J."/>
            <person name="Roman V."/>
        </authorList>
    </citation>
    <scope>NUCLEOTIDE SEQUENCE [LARGE SCALE GENOMIC DNA]</scope>
    <source>
        <strain evidence="1">Inb918</strain>
    </source>
</reference>
<dbReference type="CDD" id="cd00093">
    <property type="entry name" value="HTH_XRE"/>
    <property type="match status" value="1"/>
</dbReference>
<protein>
    <submittedName>
        <fullName evidence="1">XRE family transcriptional regulator</fullName>
    </submittedName>
</protein>
<dbReference type="Gene3D" id="1.10.260.40">
    <property type="entry name" value="lambda repressor-like DNA-binding domains"/>
    <property type="match status" value="1"/>
</dbReference>
<dbReference type="EMBL" id="CP024646">
    <property type="protein sequence ID" value="AZV24457.1"/>
    <property type="molecule type" value="Genomic_DNA"/>
</dbReference>
<gene>
    <name evidence="1" type="ORF">CT157_00035</name>
</gene>
<dbReference type="Proteomes" id="UP000282760">
    <property type="component" value="Chromosome"/>
</dbReference>
<organism evidence="1 2">
    <name type="scientific">Pseudomonas syringae</name>
    <dbReference type="NCBI Taxonomy" id="317"/>
    <lineage>
        <taxon>Bacteria</taxon>
        <taxon>Pseudomonadati</taxon>
        <taxon>Pseudomonadota</taxon>
        <taxon>Gammaproteobacteria</taxon>
        <taxon>Pseudomonadales</taxon>
        <taxon>Pseudomonadaceae</taxon>
        <taxon>Pseudomonas</taxon>
    </lineage>
</organism>
<dbReference type="SUPFAM" id="SSF47413">
    <property type="entry name" value="lambda repressor-like DNA-binding domains"/>
    <property type="match status" value="1"/>
</dbReference>
<dbReference type="AlphaFoldDB" id="A0A3T0JMD9"/>
<dbReference type="InterPro" id="IPR010982">
    <property type="entry name" value="Lambda_DNA-bd_dom_sf"/>
</dbReference>
<sequence length="124" mass="13600">MLPSPTSSDFPAALKTRREFLGLSRAELARRAGIHGVMPRRYEEPDSGEFATPRADTWRKLNEILYPEFTSSVLGQQKPPVPTTTADTSSVPYGVRGLTLVEAKAGLAITFGVDIDRIEIIIRG</sequence>
<dbReference type="GO" id="GO:0003677">
    <property type="term" value="F:DNA binding"/>
    <property type="evidence" value="ECO:0007669"/>
    <property type="project" value="InterPro"/>
</dbReference>
<dbReference type="InterPro" id="IPR001387">
    <property type="entry name" value="Cro/C1-type_HTH"/>
</dbReference>
<evidence type="ECO:0000313" key="2">
    <source>
        <dbReference type="Proteomes" id="UP000282760"/>
    </source>
</evidence>
<proteinExistence type="predicted"/>
<name>A0A3T0JMD9_PSESX</name>
<evidence type="ECO:0000313" key="1">
    <source>
        <dbReference type="EMBL" id="AZV24457.1"/>
    </source>
</evidence>
<accession>A0A3T0JMD9</accession>